<protein>
    <submittedName>
        <fullName evidence="1">Uncharacterized protein</fullName>
    </submittedName>
</protein>
<dbReference type="AlphaFoldDB" id="A0A6M3LQ93"/>
<dbReference type="EMBL" id="MT143482">
    <property type="protein sequence ID" value="QJA97310.1"/>
    <property type="molecule type" value="Genomic_DNA"/>
</dbReference>
<gene>
    <name evidence="1" type="ORF">MM415B06356_0002</name>
</gene>
<evidence type="ECO:0000313" key="1">
    <source>
        <dbReference type="EMBL" id="QJA97310.1"/>
    </source>
</evidence>
<proteinExistence type="predicted"/>
<accession>A0A6M3LQ93</accession>
<name>A0A6M3LQ93_9ZZZZ</name>
<reference evidence="1" key="1">
    <citation type="submission" date="2020-03" db="EMBL/GenBank/DDBJ databases">
        <title>The deep terrestrial virosphere.</title>
        <authorList>
            <person name="Holmfeldt K."/>
            <person name="Nilsson E."/>
            <person name="Simone D."/>
            <person name="Lopez-Fernandez M."/>
            <person name="Wu X."/>
            <person name="de Brujin I."/>
            <person name="Lundin D."/>
            <person name="Andersson A."/>
            <person name="Bertilsson S."/>
            <person name="Dopson M."/>
        </authorList>
    </citation>
    <scope>NUCLEOTIDE SEQUENCE</scope>
    <source>
        <strain evidence="1">MM415B06356</strain>
    </source>
</reference>
<organism evidence="1">
    <name type="scientific">viral metagenome</name>
    <dbReference type="NCBI Taxonomy" id="1070528"/>
    <lineage>
        <taxon>unclassified sequences</taxon>
        <taxon>metagenomes</taxon>
        <taxon>organismal metagenomes</taxon>
    </lineage>
</organism>
<sequence>MKETYTIQQAADDIDKLLNHDTLGWFRNYVRQLEKKYPNPDSNTSGWIGNMWDMIKMAGKEDVASLEKYDRVALEKILIKLVSTTAGFMAVKILEHIFKKVREEK</sequence>